<dbReference type="EMBL" id="KB206483">
    <property type="protein sequence ID" value="ELP90838.1"/>
    <property type="molecule type" value="Genomic_DNA"/>
</dbReference>
<dbReference type="AlphaFoldDB" id="A0A0A1U7K4"/>
<evidence type="ECO:0000313" key="2">
    <source>
        <dbReference type="Proteomes" id="UP000014680"/>
    </source>
</evidence>
<protein>
    <submittedName>
        <fullName evidence="1">Uncharacterized protein</fullName>
    </submittedName>
</protein>
<dbReference type="KEGG" id="eiv:EIN_359210"/>
<reference evidence="1 2" key="1">
    <citation type="submission" date="2012-10" db="EMBL/GenBank/DDBJ databases">
        <authorList>
            <person name="Zafar N."/>
            <person name="Inman J."/>
            <person name="Hall N."/>
            <person name="Lorenzi H."/>
            <person name="Caler E."/>
        </authorList>
    </citation>
    <scope>NUCLEOTIDE SEQUENCE [LARGE SCALE GENOMIC DNA]</scope>
    <source>
        <strain evidence="1 2">IP1</strain>
    </source>
</reference>
<evidence type="ECO:0000313" key="1">
    <source>
        <dbReference type="EMBL" id="ELP90838.1"/>
    </source>
</evidence>
<dbReference type="VEuPathDB" id="AmoebaDB:EIN_359210"/>
<sequence length="200" mass="22512">MCIRGFDAFSEATTPVECSVYAAVVNAWVLYGTIFENRINMMEYSTAIVRVCDNVIVKAVSSGAPSAINAITSLLQDTLYFICDNITTCYTEFVNRATSRWASSHISNFVSILYFTLRALRLATSMTFLSNSSINIVTTAQQFLIPVVEWIYSQDVDAVYDVIHVIFCYHRQPRSKIGMYTTRFTSSTLGCPLFIDTIYI</sequence>
<keyword evidence="2" id="KW-1185">Reference proteome</keyword>
<gene>
    <name evidence="1" type="ORF">EIN_359210</name>
</gene>
<dbReference type="GeneID" id="14889924"/>
<dbReference type="Proteomes" id="UP000014680">
    <property type="component" value="Unassembled WGS sequence"/>
</dbReference>
<accession>A0A0A1U7K4</accession>
<name>A0A0A1U7K4_ENTIV</name>
<proteinExistence type="predicted"/>
<organism evidence="1 2">
    <name type="scientific">Entamoeba invadens IP1</name>
    <dbReference type="NCBI Taxonomy" id="370355"/>
    <lineage>
        <taxon>Eukaryota</taxon>
        <taxon>Amoebozoa</taxon>
        <taxon>Evosea</taxon>
        <taxon>Archamoebae</taxon>
        <taxon>Mastigamoebida</taxon>
        <taxon>Entamoebidae</taxon>
        <taxon>Entamoeba</taxon>
    </lineage>
</organism>
<dbReference type="RefSeq" id="XP_004257609.1">
    <property type="nucleotide sequence ID" value="XM_004257561.1"/>
</dbReference>